<sequence length="185" mass="20523">AYKNHVFVLHLGLGAHDEIPDQLEQTASCSFTMPASTVSKAQVRSISVDTQDPPEKWVRYIARYNYMVEIDNQMEAESDKEPSSEWRPSQTRSLAASEDHQGACVCLSVFGYDRWKRSQTRSLAACEDLVGIITNLGANRGHNSPNLGTLAQKEPNWHPCLSGKGEVTLPPIFVYEKLAGLSTND</sequence>
<keyword evidence="3" id="KW-1185">Reference proteome</keyword>
<gene>
    <name evidence="2" type="ORF">RRG08_010752</name>
</gene>
<dbReference type="Proteomes" id="UP001283361">
    <property type="component" value="Unassembled WGS sequence"/>
</dbReference>
<feature type="non-terminal residue" evidence="2">
    <location>
        <position position="1"/>
    </location>
</feature>
<comment type="caution">
    <text evidence="2">The sequence shown here is derived from an EMBL/GenBank/DDBJ whole genome shotgun (WGS) entry which is preliminary data.</text>
</comment>
<dbReference type="AlphaFoldDB" id="A0AAE1DID9"/>
<dbReference type="SUPFAM" id="SSF49447">
    <property type="entry name" value="Second domain of Mu2 adaptin subunit (ap50) of ap2 adaptor"/>
    <property type="match status" value="1"/>
</dbReference>
<organism evidence="2 3">
    <name type="scientific">Elysia crispata</name>
    <name type="common">lettuce slug</name>
    <dbReference type="NCBI Taxonomy" id="231223"/>
    <lineage>
        <taxon>Eukaryota</taxon>
        <taxon>Metazoa</taxon>
        <taxon>Spiralia</taxon>
        <taxon>Lophotrochozoa</taxon>
        <taxon>Mollusca</taxon>
        <taxon>Gastropoda</taxon>
        <taxon>Heterobranchia</taxon>
        <taxon>Euthyneura</taxon>
        <taxon>Panpulmonata</taxon>
        <taxon>Sacoglossa</taxon>
        <taxon>Placobranchoidea</taxon>
        <taxon>Plakobranchidae</taxon>
        <taxon>Elysia</taxon>
    </lineage>
</organism>
<evidence type="ECO:0000256" key="1">
    <source>
        <dbReference type="SAM" id="MobiDB-lite"/>
    </source>
</evidence>
<evidence type="ECO:0000313" key="2">
    <source>
        <dbReference type="EMBL" id="KAK3770563.1"/>
    </source>
</evidence>
<feature type="region of interest" description="Disordered" evidence="1">
    <location>
        <begin position="74"/>
        <end position="94"/>
    </location>
</feature>
<dbReference type="InterPro" id="IPR036168">
    <property type="entry name" value="AP2_Mu_C_sf"/>
</dbReference>
<proteinExistence type="predicted"/>
<evidence type="ECO:0000313" key="3">
    <source>
        <dbReference type="Proteomes" id="UP001283361"/>
    </source>
</evidence>
<reference evidence="2" key="1">
    <citation type="journal article" date="2023" name="G3 (Bethesda)">
        <title>A reference genome for the long-term kleptoplast-retaining sea slug Elysia crispata morphotype clarki.</title>
        <authorList>
            <person name="Eastman K.E."/>
            <person name="Pendleton A.L."/>
            <person name="Shaikh M.A."/>
            <person name="Suttiyut T."/>
            <person name="Ogas R."/>
            <person name="Tomko P."/>
            <person name="Gavelis G."/>
            <person name="Widhalm J.R."/>
            <person name="Wisecaver J.H."/>
        </authorList>
    </citation>
    <scope>NUCLEOTIDE SEQUENCE</scope>
    <source>
        <strain evidence="2">ECLA1</strain>
    </source>
</reference>
<dbReference type="EMBL" id="JAWDGP010003815">
    <property type="protein sequence ID" value="KAK3770563.1"/>
    <property type="molecule type" value="Genomic_DNA"/>
</dbReference>
<name>A0AAE1DID9_9GAST</name>
<dbReference type="EMBL" id="JAWDGP010003815">
    <property type="protein sequence ID" value="KAK3770562.1"/>
    <property type="molecule type" value="Genomic_DNA"/>
</dbReference>
<accession>A0AAE1DID9</accession>
<protein>
    <submittedName>
        <fullName evidence="2">Uncharacterized protein</fullName>
    </submittedName>
</protein>